<feature type="domain" description="Rieske" evidence="5">
    <location>
        <begin position="30"/>
        <end position="92"/>
    </location>
</feature>
<evidence type="ECO:0000256" key="4">
    <source>
        <dbReference type="ARBA" id="ARBA00023014"/>
    </source>
</evidence>
<reference evidence="6 7" key="1">
    <citation type="submission" date="2017-08" db="EMBL/GenBank/DDBJ databases">
        <title>Complete genome of Colwellia sp. NB097-1, a psychrophile bacterium ioslated from Bering Sea.</title>
        <authorList>
            <person name="Chen X."/>
        </authorList>
    </citation>
    <scope>NUCLEOTIDE SEQUENCE [LARGE SCALE GENOMIC DNA]</scope>
    <source>
        <strain evidence="6 7">NB097-1</strain>
    </source>
</reference>
<evidence type="ECO:0000256" key="2">
    <source>
        <dbReference type="ARBA" id="ARBA00022723"/>
    </source>
</evidence>
<keyword evidence="1" id="KW-0001">2Fe-2S</keyword>
<evidence type="ECO:0000313" key="7">
    <source>
        <dbReference type="Proteomes" id="UP000202259"/>
    </source>
</evidence>
<dbReference type="RefSeq" id="WP_081153862.1">
    <property type="nucleotide sequence ID" value="NZ_CP020465.1"/>
</dbReference>
<dbReference type="KEGG" id="cber:B5D82_18765"/>
<evidence type="ECO:0000313" key="6">
    <source>
        <dbReference type="EMBL" id="ASP49625.1"/>
    </source>
</evidence>
<sequence length="119" mass="13398">MITLNKYYPAGGRTEQEIDVMDVKPTERPDVFLAMAKLPYASVEKPVVIYRQTLADGEIEYRTVSARCPHQGADISRDTLKADGNVYCSLHGRPICIFSEYNHAYLTVKRAGKFVIVKS</sequence>
<dbReference type="OrthoDB" id="6227126at2"/>
<gene>
    <name evidence="6" type="ORF">B5D82_18765</name>
</gene>
<dbReference type="Pfam" id="PF00355">
    <property type="entry name" value="Rieske"/>
    <property type="match status" value="1"/>
</dbReference>
<dbReference type="InterPro" id="IPR017941">
    <property type="entry name" value="Rieske_2Fe-2S"/>
</dbReference>
<keyword evidence="3" id="KW-0408">Iron</keyword>
<keyword evidence="2" id="KW-0479">Metal-binding</keyword>
<dbReference type="PROSITE" id="PS51296">
    <property type="entry name" value="RIESKE"/>
    <property type="match status" value="1"/>
</dbReference>
<name>A0A222GCK4_9GAMM</name>
<dbReference type="InterPro" id="IPR036922">
    <property type="entry name" value="Rieske_2Fe-2S_sf"/>
</dbReference>
<evidence type="ECO:0000256" key="1">
    <source>
        <dbReference type="ARBA" id="ARBA00022714"/>
    </source>
</evidence>
<keyword evidence="7" id="KW-1185">Reference proteome</keyword>
<accession>A0A222GCK4</accession>
<keyword evidence="4" id="KW-0411">Iron-sulfur</keyword>
<dbReference type="AlphaFoldDB" id="A0A222GCK4"/>
<dbReference type="SUPFAM" id="SSF50022">
    <property type="entry name" value="ISP domain"/>
    <property type="match status" value="1"/>
</dbReference>
<dbReference type="EMBL" id="CP020465">
    <property type="protein sequence ID" value="ASP49625.1"/>
    <property type="molecule type" value="Genomic_DNA"/>
</dbReference>
<evidence type="ECO:0000256" key="3">
    <source>
        <dbReference type="ARBA" id="ARBA00023004"/>
    </source>
</evidence>
<protein>
    <recommendedName>
        <fullName evidence="5">Rieske domain-containing protein</fullName>
    </recommendedName>
</protein>
<dbReference type="Proteomes" id="UP000202259">
    <property type="component" value="Chromosome"/>
</dbReference>
<dbReference type="Gene3D" id="2.102.10.10">
    <property type="entry name" value="Rieske [2Fe-2S] iron-sulphur domain"/>
    <property type="match status" value="1"/>
</dbReference>
<dbReference type="GO" id="GO:0046872">
    <property type="term" value="F:metal ion binding"/>
    <property type="evidence" value="ECO:0007669"/>
    <property type="project" value="UniProtKB-KW"/>
</dbReference>
<evidence type="ECO:0000259" key="5">
    <source>
        <dbReference type="PROSITE" id="PS51296"/>
    </source>
</evidence>
<proteinExistence type="predicted"/>
<dbReference type="GO" id="GO:0051537">
    <property type="term" value="F:2 iron, 2 sulfur cluster binding"/>
    <property type="evidence" value="ECO:0007669"/>
    <property type="project" value="UniProtKB-KW"/>
</dbReference>
<organism evidence="6 7">
    <name type="scientific">Cognaticolwellia beringensis</name>
    <dbReference type="NCBI Taxonomy" id="1967665"/>
    <lineage>
        <taxon>Bacteria</taxon>
        <taxon>Pseudomonadati</taxon>
        <taxon>Pseudomonadota</taxon>
        <taxon>Gammaproteobacteria</taxon>
        <taxon>Alteromonadales</taxon>
        <taxon>Colwelliaceae</taxon>
        <taxon>Cognaticolwellia</taxon>
    </lineage>
</organism>